<dbReference type="Proteomes" id="UP000790377">
    <property type="component" value="Unassembled WGS sequence"/>
</dbReference>
<evidence type="ECO:0000313" key="1">
    <source>
        <dbReference type="EMBL" id="KAH7912753.1"/>
    </source>
</evidence>
<proteinExistence type="predicted"/>
<sequence length="221" mass="24780">MTTGHTEEMFESSQNLLPPDSPMHEVDIMPPPYTSSTTGSPNDPPKWEPHFVDFTSQSNATLDADRMPLDPPPNCFSMPSPLRVKTHDFPPFKIQSVSNQLSAGFRILYPSHLLEKHGISQLDWIRFLEDLGIAARLAMRGLTAVGSRLPSKPFPARGIFSSRASGTVYDSRFTRNPKEEVEALIGVWNQSAFERRKLRVTLQPPTGQDGARFYRLVVESL</sequence>
<organism evidence="1 2">
    <name type="scientific">Hygrophoropsis aurantiaca</name>
    <dbReference type="NCBI Taxonomy" id="72124"/>
    <lineage>
        <taxon>Eukaryota</taxon>
        <taxon>Fungi</taxon>
        <taxon>Dikarya</taxon>
        <taxon>Basidiomycota</taxon>
        <taxon>Agaricomycotina</taxon>
        <taxon>Agaricomycetes</taxon>
        <taxon>Agaricomycetidae</taxon>
        <taxon>Boletales</taxon>
        <taxon>Coniophorineae</taxon>
        <taxon>Hygrophoropsidaceae</taxon>
        <taxon>Hygrophoropsis</taxon>
    </lineage>
</organism>
<name>A0ACB8AIF0_9AGAM</name>
<evidence type="ECO:0000313" key="2">
    <source>
        <dbReference type="Proteomes" id="UP000790377"/>
    </source>
</evidence>
<reference evidence="1" key="1">
    <citation type="journal article" date="2021" name="New Phytol.">
        <title>Evolutionary innovations through gain and loss of genes in the ectomycorrhizal Boletales.</title>
        <authorList>
            <person name="Wu G."/>
            <person name="Miyauchi S."/>
            <person name="Morin E."/>
            <person name="Kuo A."/>
            <person name="Drula E."/>
            <person name="Varga T."/>
            <person name="Kohler A."/>
            <person name="Feng B."/>
            <person name="Cao Y."/>
            <person name="Lipzen A."/>
            <person name="Daum C."/>
            <person name="Hundley H."/>
            <person name="Pangilinan J."/>
            <person name="Johnson J."/>
            <person name="Barry K."/>
            <person name="LaButti K."/>
            <person name="Ng V."/>
            <person name="Ahrendt S."/>
            <person name="Min B."/>
            <person name="Choi I.G."/>
            <person name="Park H."/>
            <person name="Plett J.M."/>
            <person name="Magnuson J."/>
            <person name="Spatafora J.W."/>
            <person name="Nagy L.G."/>
            <person name="Henrissat B."/>
            <person name="Grigoriev I.V."/>
            <person name="Yang Z.L."/>
            <person name="Xu J."/>
            <person name="Martin F.M."/>
        </authorList>
    </citation>
    <scope>NUCLEOTIDE SEQUENCE</scope>
    <source>
        <strain evidence="1">ATCC 28755</strain>
    </source>
</reference>
<gene>
    <name evidence="1" type="ORF">BJ138DRAFT_736979</name>
</gene>
<protein>
    <submittedName>
        <fullName evidence="1">Uncharacterized protein</fullName>
    </submittedName>
</protein>
<dbReference type="EMBL" id="MU267644">
    <property type="protein sequence ID" value="KAH7912753.1"/>
    <property type="molecule type" value="Genomic_DNA"/>
</dbReference>
<keyword evidence="2" id="KW-1185">Reference proteome</keyword>
<comment type="caution">
    <text evidence="1">The sequence shown here is derived from an EMBL/GenBank/DDBJ whole genome shotgun (WGS) entry which is preliminary data.</text>
</comment>
<accession>A0ACB8AIF0</accession>